<dbReference type="InterPro" id="IPR053714">
    <property type="entry name" value="Iso_Racemase_Enz_sf"/>
</dbReference>
<evidence type="ECO:0000256" key="1">
    <source>
        <dbReference type="ARBA" id="ARBA00038414"/>
    </source>
</evidence>
<dbReference type="RefSeq" id="WP_376849684.1">
    <property type="nucleotide sequence ID" value="NZ_JBHSMF010000006.1"/>
</dbReference>
<dbReference type="InterPro" id="IPR015942">
    <property type="entry name" value="Asp/Glu/hydantoin_racemase"/>
</dbReference>
<evidence type="ECO:0000313" key="2">
    <source>
        <dbReference type="EMBL" id="MFC5497602.1"/>
    </source>
</evidence>
<evidence type="ECO:0000313" key="3">
    <source>
        <dbReference type="Proteomes" id="UP001596037"/>
    </source>
</evidence>
<gene>
    <name evidence="2" type="ORF">ACFPOE_08665</name>
</gene>
<dbReference type="EMBL" id="JBHSMF010000006">
    <property type="protein sequence ID" value="MFC5497602.1"/>
    <property type="molecule type" value="Genomic_DNA"/>
</dbReference>
<comment type="caution">
    <text evidence="2">The sequence shown here is derived from an EMBL/GenBank/DDBJ whole genome shotgun (WGS) entry which is preliminary data.</text>
</comment>
<reference evidence="3" key="1">
    <citation type="journal article" date="2019" name="Int. J. Syst. Evol. Microbiol.">
        <title>The Global Catalogue of Microorganisms (GCM) 10K type strain sequencing project: providing services to taxonomists for standard genome sequencing and annotation.</title>
        <authorList>
            <consortium name="The Broad Institute Genomics Platform"/>
            <consortium name="The Broad Institute Genome Sequencing Center for Infectious Disease"/>
            <person name="Wu L."/>
            <person name="Ma J."/>
        </authorList>
    </citation>
    <scope>NUCLEOTIDE SEQUENCE [LARGE SCALE GENOMIC DNA]</scope>
    <source>
        <strain evidence="3">CCUG 57401</strain>
    </source>
</reference>
<dbReference type="Proteomes" id="UP001596037">
    <property type="component" value="Unassembled WGS sequence"/>
</dbReference>
<organism evidence="2 3">
    <name type="scientific">Caenimonas terrae</name>
    <dbReference type="NCBI Taxonomy" id="696074"/>
    <lineage>
        <taxon>Bacteria</taxon>
        <taxon>Pseudomonadati</taxon>
        <taxon>Pseudomonadota</taxon>
        <taxon>Betaproteobacteria</taxon>
        <taxon>Burkholderiales</taxon>
        <taxon>Comamonadaceae</taxon>
        <taxon>Caenimonas</taxon>
    </lineage>
</organism>
<dbReference type="Pfam" id="PF01177">
    <property type="entry name" value="Asp_Glu_race"/>
    <property type="match status" value="1"/>
</dbReference>
<proteinExistence type="inferred from homology"/>
<protein>
    <submittedName>
        <fullName evidence="2">Aspartate/glutamate racemase family protein</fullName>
    </submittedName>
</protein>
<keyword evidence="3" id="KW-1185">Reference proteome</keyword>
<dbReference type="Gene3D" id="3.40.50.12500">
    <property type="match status" value="1"/>
</dbReference>
<name>A0ABW0NEC1_9BURK</name>
<accession>A0ABW0NEC1</accession>
<sequence length="227" mass="23751">MQIPPPRIALIHATALAVDPIAAAFERHWPQAQRMNLLDDSLSVDRGKSGQLTDSMVQRFIDLATYAKGTGCNAILFTCSAFGPAIEAAACAVQLPTLKPNEAMFAQALALCPAAGGKLGLIATFQASIASMSGELLQMAQERGIPIELRSAFVPDAMQDLAEGRADEHHRKVAAAAQQLAGCDVVMLAQFSMADAQPAVQQALACPVLSSPDCAVLALKKEVADGA</sequence>
<comment type="similarity">
    <text evidence="1">Belongs to the HyuE racemase family.</text>
</comment>